<dbReference type="Proteomes" id="UP001501153">
    <property type="component" value="Unassembled WGS sequence"/>
</dbReference>
<evidence type="ECO:0000313" key="2">
    <source>
        <dbReference type="EMBL" id="GAA4367789.1"/>
    </source>
</evidence>
<gene>
    <name evidence="2" type="ORF">GCM10023185_39970</name>
</gene>
<dbReference type="EMBL" id="BAABGZ010000078">
    <property type="protein sequence ID" value="GAA4367789.1"/>
    <property type="molecule type" value="Genomic_DNA"/>
</dbReference>
<proteinExistence type="predicted"/>
<name>A0ABP8IRZ8_9BACT</name>
<keyword evidence="3" id="KW-1185">Reference proteome</keyword>
<accession>A0ABP8IRZ8</accession>
<comment type="caution">
    <text evidence="2">The sequence shown here is derived from an EMBL/GenBank/DDBJ whole genome shotgun (WGS) entry which is preliminary data.</text>
</comment>
<protein>
    <submittedName>
        <fullName evidence="2">Uncharacterized protein</fullName>
    </submittedName>
</protein>
<feature type="region of interest" description="Disordered" evidence="1">
    <location>
        <begin position="141"/>
        <end position="168"/>
    </location>
</feature>
<evidence type="ECO:0000256" key="1">
    <source>
        <dbReference type="SAM" id="MobiDB-lite"/>
    </source>
</evidence>
<reference evidence="3" key="1">
    <citation type="journal article" date="2019" name="Int. J. Syst. Evol. Microbiol.">
        <title>The Global Catalogue of Microorganisms (GCM) 10K type strain sequencing project: providing services to taxonomists for standard genome sequencing and annotation.</title>
        <authorList>
            <consortium name="The Broad Institute Genomics Platform"/>
            <consortium name="The Broad Institute Genome Sequencing Center for Infectious Disease"/>
            <person name="Wu L."/>
            <person name="Ma J."/>
        </authorList>
    </citation>
    <scope>NUCLEOTIDE SEQUENCE [LARGE SCALE GENOMIC DNA]</scope>
    <source>
        <strain evidence="3">JCM 17923</strain>
    </source>
</reference>
<dbReference type="RefSeq" id="WP_345237909.1">
    <property type="nucleotide sequence ID" value="NZ_BAABGZ010000078.1"/>
</dbReference>
<evidence type="ECO:0000313" key="3">
    <source>
        <dbReference type="Proteomes" id="UP001501153"/>
    </source>
</evidence>
<organism evidence="2 3">
    <name type="scientific">Hymenobacter saemangeumensis</name>
    <dbReference type="NCBI Taxonomy" id="1084522"/>
    <lineage>
        <taxon>Bacteria</taxon>
        <taxon>Pseudomonadati</taxon>
        <taxon>Bacteroidota</taxon>
        <taxon>Cytophagia</taxon>
        <taxon>Cytophagales</taxon>
        <taxon>Hymenobacteraceae</taxon>
        <taxon>Hymenobacter</taxon>
    </lineage>
</organism>
<sequence length="232" mass="24050">MRSGILLLVVVLALGALAALLWWRFKGPSKPAAPVAVLATRNHHSLRTFHYETATATQAAEKAVATTEVGKALARLLPQEDMAASEPMHSVEEEETTPAVNNAELTADLSDGNQETPAEETPRPASIRHAAGALASLLDAQGGAAAPARPAPNPAPAADEQPEVEEEPAASLYHNPLTAPAPTANDQANRAARISLRQQQRARISADAAAQRAALSGLFPGAGSPIPTAKPS</sequence>